<protein>
    <submittedName>
        <fullName evidence="2">Uncharacterized protein</fullName>
    </submittedName>
</protein>
<accession>A0A2S6GZ16</accession>
<keyword evidence="1" id="KW-0812">Transmembrane</keyword>
<dbReference type="Proteomes" id="UP000239203">
    <property type="component" value="Unassembled WGS sequence"/>
</dbReference>
<dbReference type="EMBL" id="PTIX01000002">
    <property type="protein sequence ID" value="PPK70474.1"/>
    <property type="molecule type" value="Genomic_DNA"/>
</dbReference>
<reference evidence="2 3" key="1">
    <citation type="submission" date="2018-02" db="EMBL/GenBank/DDBJ databases">
        <title>Genomic Encyclopedia of Archaeal and Bacterial Type Strains, Phase II (KMG-II): from individual species to whole genera.</title>
        <authorList>
            <person name="Goeker M."/>
        </authorList>
    </citation>
    <scope>NUCLEOTIDE SEQUENCE [LARGE SCALE GENOMIC DNA]</scope>
    <source>
        <strain evidence="2 3">YU 961-1</strain>
    </source>
</reference>
<keyword evidence="1" id="KW-0472">Membrane</keyword>
<evidence type="ECO:0000256" key="1">
    <source>
        <dbReference type="SAM" id="Phobius"/>
    </source>
</evidence>
<organism evidence="2 3">
    <name type="scientific">Actinokineospora auranticolor</name>
    <dbReference type="NCBI Taxonomy" id="155976"/>
    <lineage>
        <taxon>Bacteria</taxon>
        <taxon>Bacillati</taxon>
        <taxon>Actinomycetota</taxon>
        <taxon>Actinomycetes</taxon>
        <taxon>Pseudonocardiales</taxon>
        <taxon>Pseudonocardiaceae</taxon>
        <taxon>Actinokineospora</taxon>
    </lineage>
</organism>
<gene>
    <name evidence="2" type="ORF">CLV40_102389</name>
</gene>
<keyword evidence="3" id="KW-1185">Reference proteome</keyword>
<comment type="caution">
    <text evidence="2">The sequence shown here is derived from an EMBL/GenBank/DDBJ whole genome shotgun (WGS) entry which is preliminary data.</text>
</comment>
<name>A0A2S6GZ16_9PSEU</name>
<keyword evidence="1" id="KW-1133">Transmembrane helix</keyword>
<sequence length="84" mass="9182">MHWNTSSELSVPGCESPFDQIDDFTSKATFASLMLAVAAFLAHAYWHISTISRLHLTILLISATVSATGVLVSVKYYRSGKTAF</sequence>
<evidence type="ECO:0000313" key="2">
    <source>
        <dbReference type="EMBL" id="PPK70474.1"/>
    </source>
</evidence>
<proteinExistence type="predicted"/>
<dbReference type="AlphaFoldDB" id="A0A2S6GZ16"/>
<feature type="transmembrane region" description="Helical" evidence="1">
    <location>
        <begin position="54"/>
        <end position="74"/>
    </location>
</feature>
<evidence type="ECO:0000313" key="3">
    <source>
        <dbReference type="Proteomes" id="UP000239203"/>
    </source>
</evidence>
<feature type="transmembrane region" description="Helical" evidence="1">
    <location>
        <begin position="28"/>
        <end position="48"/>
    </location>
</feature>